<reference evidence="2" key="1">
    <citation type="submission" date="2022-07" db="EMBL/GenBank/DDBJ databases">
        <authorList>
            <person name="Trinca V."/>
            <person name="Uliana J.V.C."/>
            <person name="Torres T.T."/>
            <person name="Ward R.J."/>
            <person name="Monesi N."/>
        </authorList>
    </citation>
    <scope>NUCLEOTIDE SEQUENCE</scope>
    <source>
        <strain evidence="2">HSMRA1968</strain>
        <tissue evidence="2">Whole embryos</tissue>
    </source>
</reference>
<keyword evidence="1" id="KW-1133">Transmembrane helix</keyword>
<keyword evidence="1" id="KW-0812">Transmembrane</keyword>
<keyword evidence="1" id="KW-0472">Membrane</keyword>
<dbReference type="AlphaFoldDB" id="A0A9Q0RV87"/>
<keyword evidence="3" id="KW-1185">Reference proteome</keyword>
<dbReference type="EMBL" id="WJQU01002246">
    <property type="protein sequence ID" value="KAJ6633054.1"/>
    <property type="molecule type" value="Genomic_DNA"/>
</dbReference>
<dbReference type="Proteomes" id="UP001151699">
    <property type="component" value="Unassembled WGS sequence"/>
</dbReference>
<protein>
    <submittedName>
        <fullName evidence="2">Uncharacterized protein</fullName>
    </submittedName>
</protein>
<gene>
    <name evidence="2" type="ORF">Bhyg_16650</name>
</gene>
<comment type="caution">
    <text evidence="2">The sequence shown here is derived from an EMBL/GenBank/DDBJ whole genome shotgun (WGS) entry which is preliminary data.</text>
</comment>
<organism evidence="2 3">
    <name type="scientific">Pseudolycoriella hygida</name>
    <dbReference type="NCBI Taxonomy" id="35572"/>
    <lineage>
        <taxon>Eukaryota</taxon>
        <taxon>Metazoa</taxon>
        <taxon>Ecdysozoa</taxon>
        <taxon>Arthropoda</taxon>
        <taxon>Hexapoda</taxon>
        <taxon>Insecta</taxon>
        <taxon>Pterygota</taxon>
        <taxon>Neoptera</taxon>
        <taxon>Endopterygota</taxon>
        <taxon>Diptera</taxon>
        <taxon>Nematocera</taxon>
        <taxon>Sciaroidea</taxon>
        <taxon>Sciaridae</taxon>
        <taxon>Pseudolycoriella</taxon>
    </lineage>
</organism>
<proteinExistence type="predicted"/>
<evidence type="ECO:0000313" key="3">
    <source>
        <dbReference type="Proteomes" id="UP001151699"/>
    </source>
</evidence>
<evidence type="ECO:0000313" key="2">
    <source>
        <dbReference type="EMBL" id="KAJ6633054.1"/>
    </source>
</evidence>
<feature type="transmembrane region" description="Helical" evidence="1">
    <location>
        <begin position="68"/>
        <end position="92"/>
    </location>
</feature>
<accession>A0A9Q0RV87</accession>
<sequence>MESTTTPSKCYTPYSSIDTSDPDVVCATNNRDYMDMYILECYMKTEYGKSINLQPKHQGSCWKHSKTLVFGSALFILLYIIVLIVGVCFCTFRARRAAKMRKEANSKFIDI</sequence>
<name>A0A9Q0RV87_9DIPT</name>
<evidence type="ECO:0000256" key="1">
    <source>
        <dbReference type="SAM" id="Phobius"/>
    </source>
</evidence>